<dbReference type="Proteomes" id="UP000268014">
    <property type="component" value="Unassembled WGS sequence"/>
</dbReference>
<organism evidence="4">
    <name type="scientific">Haemonchus placei</name>
    <name type="common">Barber's pole worm</name>
    <dbReference type="NCBI Taxonomy" id="6290"/>
    <lineage>
        <taxon>Eukaryota</taxon>
        <taxon>Metazoa</taxon>
        <taxon>Ecdysozoa</taxon>
        <taxon>Nematoda</taxon>
        <taxon>Chromadorea</taxon>
        <taxon>Rhabditida</taxon>
        <taxon>Rhabditina</taxon>
        <taxon>Rhabditomorpha</taxon>
        <taxon>Strongyloidea</taxon>
        <taxon>Trichostrongylidae</taxon>
        <taxon>Haemonchus</taxon>
    </lineage>
</organism>
<evidence type="ECO:0000256" key="1">
    <source>
        <dbReference type="SAM" id="MobiDB-lite"/>
    </source>
</evidence>
<evidence type="ECO:0000313" key="2">
    <source>
        <dbReference type="EMBL" id="VDO56783.1"/>
    </source>
</evidence>
<reference evidence="4" key="1">
    <citation type="submission" date="2017-02" db="UniProtKB">
        <authorList>
            <consortium name="WormBaseParasite"/>
        </authorList>
    </citation>
    <scope>IDENTIFICATION</scope>
</reference>
<reference evidence="2 3" key="2">
    <citation type="submission" date="2018-11" db="EMBL/GenBank/DDBJ databases">
        <authorList>
            <consortium name="Pathogen Informatics"/>
        </authorList>
    </citation>
    <scope>NUCLEOTIDE SEQUENCE [LARGE SCALE GENOMIC DNA]</scope>
    <source>
        <strain evidence="2 3">MHpl1</strain>
    </source>
</reference>
<keyword evidence="3" id="KW-1185">Reference proteome</keyword>
<sequence>MTSEALPHIAQASSPPDAVKSLTKGKKLLNAAESVLTASNKDSTSVPSKKLPLRVTKEVPSKASPMMSSTELSSILSLDEPEHVSSHPTLKFINFSIPTEEVDFTNVVNPSRYLSALRLCHKFSHGCALIRLHLATLNGPAVLEAARLLAAAQLRHRCALHSQPSENSYMHDVDLLSHELSKRFKSTSLPQSMAVAVSEFRYQFFFYLGSVG</sequence>
<evidence type="ECO:0000313" key="4">
    <source>
        <dbReference type="WBParaSite" id="HPLM_0001550001-mRNA-1"/>
    </source>
</evidence>
<name>A0A0N4WUZ8_HAEPC</name>
<accession>A0A0N4WUZ8</accession>
<evidence type="ECO:0000313" key="3">
    <source>
        <dbReference type="Proteomes" id="UP000268014"/>
    </source>
</evidence>
<gene>
    <name evidence="2" type="ORF">HPLM_LOCUS15492</name>
</gene>
<protein>
    <submittedName>
        <fullName evidence="4">Tyrosine-protein phosphatase domain-containing protein</fullName>
    </submittedName>
</protein>
<dbReference type="STRING" id="6290.A0A0N4WUZ8"/>
<dbReference type="OrthoDB" id="5876309at2759"/>
<dbReference type="EMBL" id="UZAF01019000">
    <property type="protein sequence ID" value="VDO56783.1"/>
    <property type="molecule type" value="Genomic_DNA"/>
</dbReference>
<feature type="region of interest" description="Disordered" evidence="1">
    <location>
        <begin position="1"/>
        <end position="21"/>
    </location>
</feature>
<dbReference type="AlphaFoldDB" id="A0A0N4WUZ8"/>
<dbReference type="WBParaSite" id="HPLM_0001550001-mRNA-1">
    <property type="protein sequence ID" value="HPLM_0001550001-mRNA-1"/>
    <property type="gene ID" value="HPLM_0001550001"/>
</dbReference>
<proteinExistence type="predicted"/>